<dbReference type="EMBL" id="CAJNYT010005176">
    <property type="protein sequence ID" value="CAF3717898.1"/>
    <property type="molecule type" value="Genomic_DNA"/>
</dbReference>
<accession>A0A817WQX9</accession>
<dbReference type="InterPro" id="IPR036465">
    <property type="entry name" value="vWFA_dom_sf"/>
</dbReference>
<dbReference type="Proteomes" id="UP000663873">
    <property type="component" value="Unassembled WGS sequence"/>
</dbReference>
<evidence type="ECO:0000313" key="6">
    <source>
        <dbReference type="Proteomes" id="UP000663825"/>
    </source>
</evidence>
<evidence type="ECO:0000313" key="7">
    <source>
        <dbReference type="Proteomes" id="UP000663873"/>
    </source>
</evidence>
<dbReference type="Proteomes" id="UP000663825">
    <property type="component" value="Unassembled WGS sequence"/>
</dbReference>
<dbReference type="EMBL" id="CAJOBP010000076">
    <property type="protein sequence ID" value="CAF4116745.1"/>
    <property type="molecule type" value="Genomic_DNA"/>
</dbReference>
<dbReference type="AlphaFoldDB" id="A0A817WQX9"/>
<evidence type="ECO:0000313" key="1">
    <source>
        <dbReference type="EMBL" id="CAF3359147.1"/>
    </source>
</evidence>
<dbReference type="EMBL" id="CAJOBR010000382">
    <property type="protein sequence ID" value="CAF4502752.1"/>
    <property type="molecule type" value="Genomic_DNA"/>
</dbReference>
<protein>
    <recommendedName>
        <fullName evidence="8">VWFA domain-containing protein</fullName>
    </recommendedName>
</protein>
<dbReference type="EMBL" id="CAJNXB010004126">
    <property type="protein sequence ID" value="CAF3359147.1"/>
    <property type="molecule type" value="Genomic_DNA"/>
</dbReference>
<evidence type="ECO:0000313" key="5">
    <source>
        <dbReference type="EMBL" id="CAF4593448.1"/>
    </source>
</evidence>
<sequence length="198" mass="22566">MDIDFSSDSNTFVACFGAIMEALEKSYSNLETHDSIISHTDKILQQIEQQLENYLRKPTGSLPDTRGNRLYIPGIVKFICTQGQYNRIYFNQIGSHKPEYRVALLIVDMLLSICAALNKIGIEDFNVLTFGKQIELIKSYKQNYGRLFLHHLLNALKIDDETTLLNDAVFVASEFLKQQSTHNNNHGPMFIFVLTDGL</sequence>
<comment type="caution">
    <text evidence="1">The sequence shown here is derived from an EMBL/GenBank/DDBJ whole genome shotgun (WGS) entry which is preliminary data.</text>
</comment>
<dbReference type="EMBL" id="CAJOBQ010003094">
    <property type="protein sequence ID" value="CAF4593448.1"/>
    <property type="molecule type" value="Genomic_DNA"/>
</dbReference>
<evidence type="ECO:0008006" key="8">
    <source>
        <dbReference type="Google" id="ProtNLM"/>
    </source>
</evidence>
<organism evidence="1 6">
    <name type="scientific">Rotaria socialis</name>
    <dbReference type="NCBI Taxonomy" id="392032"/>
    <lineage>
        <taxon>Eukaryota</taxon>
        <taxon>Metazoa</taxon>
        <taxon>Spiralia</taxon>
        <taxon>Gnathifera</taxon>
        <taxon>Rotifera</taxon>
        <taxon>Eurotatoria</taxon>
        <taxon>Bdelloidea</taxon>
        <taxon>Philodinida</taxon>
        <taxon>Philodinidae</taxon>
        <taxon>Rotaria</taxon>
    </lineage>
</organism>
<evidence type="ECO:0000313" key="4">
    <source>
        <dbReference type="EMBL" id="CAF4502752.1"/>
    </source>
</evidence>
<evidence type="ECO:0000313" key="3">
    <source>
        <dbReference type="EMBL" id="CAF4116745.1"/>
    </source>
</evidence>
<dbReference type="OrthoDB" id="422220at2759"/>
<dbReference type="Proteomes" id="UP000663872">
    <property type="component" value="Unassembled WGS sequence"/>
</dbReference>
<evidence type="ECO:0000313" key="2">
    <source>
        <dbReference type="EMBL" id="CAF3717898.1"/>
    </source>
</evidence>
<gene>
    <name evidence="2" type="ORF">GRG538_LOCUS29451</name>
    <name evidence="4" type="ORF">QYT958_LOCUS4822</name>
    <name evidence="1" type="ORF">TIS948_LOCUS24004</name>
    <name evidence="5" type="ORF">TSG867_LOCUS27361</name>
    <name evidence="3" type="ORF">UJA718_LOCUS1281</name>
</gene>
<dbReference type="Proteomes" id="UP000663848">
    <property type="component" value="Unassembled WGS sequence"/>
</dbReference>
<proteinExistence type="predicted"/>
<reference evidence="1" key="1">
    <citation type="submission" date="2021-02" db="EMBL/GenBank/DDBJ databases">
        <authorList>
            <person name="Nowell W R."/>
        </authorList>
    </citation>
    <scope>NUCLEOTIDE SEQUENCE</scope>
</reference>
<dbReference type="Proteomes" id="UP000663862">
    <property type="component" value="Unassembled WGS sequence"/>
</dbReference>
<name>A0A817WQX9_9BILA</name>
<keyword evidence="7" id="KW-1185">Reference proteome</keyword>
<dbReference type="SUPFAM" id="SSF53300">
    <property type="entry name" value="vWA-like"/>
    <property type="match status" value="1"/>
</dbReference>